<dbReference type="InterPro" id="IPR018306">
    <property type="entry name" value="Phage_T5_Orf172_DNA-bd"/>
</dbReference>
<dbReference type="EMBL" id="WJXZ01000001">
    <property type="protein sequence ID" value="MRS59870.1"/>
    <property type="molecule type" value="Genomic_DNA"/>
</dbReference>
<keyword evidence="2" id="KW-1133">Transmembrane helix</keyword>
<dbReference type="OrthoDB" id="9811665at2"/>
<feature type="transmembrane region" description="Helical" evidence="2">
    <location>
        <begin position="6"/>
        <end position="25"/>
    </location>
</feature>
<feature type="coiled-coil region" evidence="1">
    <location>
        <begin position="233"/>
        <end position="330"/>
    </location>
</feature>
<gene>
    <name evidence="4" type="ORF">GJJ30_01090</name>
</gene>
<comment type="caution">
    <text evidence="4">The sequence shown here is derived from an EMBL/GenBank/DDBJ whole genome shotgun (WGS) entry which is preliminary data.</text>
</comment>
<evidence type="ECO:0000256" key="1">
    <source>
        <dbReference type="SAM" id="Coils"/>
    </source>
</evidence>
<keyword evidence="1" id="KW-0175">Coiled coil</keyword>
<evidence type="ECO:0000256" key="2">
    <source>
        <dbReference type="SAM" id="Phobius"/>
    </source>
</evidence>
<dbReference type="Pfam" id="PF13455">
    <property type="entry name" value="MUG113"/>
    <property type="match status" value="1"/>
</dbReference>
<dbReference type="Proteomes" id="UP000441754">
    <property type="component" value="Unassembled WGS sequence"/>
</dbReference>
<organism evidence="4 5">
    <name type="scientific">Larkinella terrae</name>
    <dbReference type="NCBI Taxonomy" id="2025311"/>
    <lineage>
        <taxon>Bacteria</taxon>
        <taxon>Pseudomonadati</taxon>
        <taxon>Bacteroidota</taxon>
        <taxon>Cytophagia</taxon>
        <taxon>Cytophagales</taxon>
        <taxon>Spirosomataceae</taxon>
        <taxon>Larkinella</taxon>
    </lineage>
</organism>
<evidence type="ECO:0000259" key="3">
    <source>
        <dbReference type="SMART" id="SM00974"/>
    </source>
</evidence>
<keyword evidence="5" id="KW-1185">Reference proteome</keyword>
<evidence type="ECO:0000313" key="4">
    <source>
        <dbReference type="EMBL" id="MRS59870.1"/>
    </source>
</evidence>
<keyword evidence="2" id="KW-0812">Transmembrane</keyword>
<dbReference type="InterPro" id="IPR025280">
    <property type="entry name" value="SNIPE"/>
</dbReference>
<sequence length="476" mass="55646">MNITFLLVIIGCLSLGMILLVFFIINHRKLLRNELEAKIKEANYLKAKYAPIIDLDDEIESKTKKIELIKMYIEALQNKHDLDKKNLAEEYHQKRLIYESLAKELAIVEENLEDISYGLYKPHYDFATSERYKTELDRIWEAEKAFIRENKAIICTTRWQVSGSYTEGDRMTNRYSKLMLRAFNGECDSAIAKVKWNNISNMEARIEKSFEAINKLGESHQIYITRDYFGLKLSELRLEFELQEKIHQEKEEQRLIKEQMREEEKALREIENVQKKAAEEEARYLRALEKARQDVQYATGAQMESLANKINELEYLLNVAQNQKEKAISMAQLTKSGHVYIISNIGSFGENVYKIGMTRRLEPMDRVRELGDASVPFSFDVHALVYSDNAPELENALHKKFADNRLNLINNRREFFHVNIDQIEEMLLGMGLSLTLTKLAEAREYRETLSIREVKNRQVVTKNYSTLQPTFPVSLD</sequence>
<dbReference type="AlphaFoldDB" id="A0A7K0EDA0"/>
<name>A0A7K0EDA0_9BACT</name>
<evidence type="ECO:0000313" key="5">
    <source>
        <dbReference type="Proteomes" id="UP000441754"/>
    </source>
</evidence>
<protein>
    <submittedName>
        <fullName evidence="4">DUF4041 domain-containing protein</fullName>
    </submittedName>
</protein>
<reference evidence="4 5" key="1">
    <citation type="journal article" date="2018" name="Antonie Van Leeuwenhoek">
        <title>Larkinella terrae sp. nov., isolated from soil on Jeju Island, South Korea.</title>
        <authorList>
            <person name="Ten L.N."/>
            <person name="Jeon J."/>
            <person name="Park S.J."/>
            <person name="Park S."/>
            <person name="Lee S.Y."/>
            <person name="Kim M.K."/>
            <person name="Jung H.Y."/>
        </authorList>
    </citation>
    <scope>NUCLEOTIDE SEQUENCE [LARGE SCALE GENOMIC DNA]</scope>
    <source>
        <strain evidence="4 5">KCTC 52001</strain>
    </source>
</reference>
<dbReference type="Pfam" id="PF13250">
    <property type="entry name" value="SNIPE"/>
    <property type="match status" value="1"/>
</dbReference>
<keyword evidence="2" id="KW-0472">Membrane</keyword>
<feature type="domain" description="Bacteriophage T5 Orf172 DNA-binding" evidence="3">
    <location>
        <begin position="347"/>
        <end position="430"/>
    </location>
</feature>
<dbReference type="RefSeq" id="WP_154172274.1">
    <property type="nucleotide sequence ID" value="NZ_WJXZ01000001.1"/>
</dbReference>
<accession>A0A7K0EDA0</accession>
<dbReference type="SMART" id="SM00974">
    <property type="entry name" value="T5orf172"/>
    <property type="match status" value="1"/>
</dbReference>
<proteinExistence type="predicted"/>